<evidence type="ECO:0000313" key="7">
    <source>
        <dbReference type="Proteomes" id="UP001165565"/>
    </source>
</evidence>
<proteinExistence type="inferred from homology"/>
<dbReference type="Pfam" id="PF07804">
    <property type="entry name" value="HipA_C"/>
    <property type="match status" value="1"/>
</dbReference>
<evidence type="ECO:0000259" key="5">
    <source>
        <dbReference type="Pfam" id="PF13657"/>
    </source>
</evidence>
<dbReference type="GO" id="GO:0004674">
    <property type="term" value="F:protein serine/threonine kinase activity"/>
    <property type="evidence" value="ECO:0007669"/>
    <property type="project" value="TreeGrafter"/>
</dbReference>
<evidence type="ECO:0000256" key="2">
    <source>
        <dbReference type="ARBA" id="ARBA00022679"/>
    </source>
</evidence>
<keyword evidence="2" id="KW-0808">Transferase</keyword>
<dbReference type="InterPro" id="IPR012893">
    <property type="entry name" value="HipA-like_C"/>
</dbReference>
<dbReference type="Pfam" id="PF13657">
    <property type="entry name" value="Couple_hipA"/>
    <property type="match status" value="1"/>
</dbReference>
<dbReference type="NCBIfam" id="TIGR03071">
    <property type="entry name" value="couple_hipA"/>
    <property type="match status" value="1"/>
</dbReference>
<accession>A0AA42CSH3</accession>
<dbReference type="Proteomes" id="UP001165565">
    <property type="component" value="Unassembled WGS sequence"/>
</dbReference>
<feature type="domain" description="HipA N-terminal subdomain 1" evidence="5">
    <location>
        <begin position="19"/>
        <end position="123"/>
    </location>
</feature>
<protein>
    <submittedName>
        <fullName evidence="6">Type II toxin-antitoxin system HipA family toxin</fullName>
    </submittedName>
</protein>
<sequence length="428" mass="46678">MGKAAAILGVHILHAGGAARVGTLSRSAAGETAFVVEEAYLRDPGRPILSLSWFEPSSELGTQERLAYRGDKIGLLGSLPPWFAGLLPEGALHELVLQEMGPGDHDQFDLLTRLGADLPGAVLVTPETQTPVSAGPLKLEQVAGFNAPRPEGIVKFSLAGIQLKFAGRMDGDRLMVPARAGDARCILKVPTNRFPGLPEAEFAGMELARSIGVHTADCQLLPVGKVSGIPPEFLAAGSHALVVDRFDRAADDRRIHMEDMAQIVGALGERKYTMGTGETVLNMIRRFSSDWRGDVLEGIRRIVADILIGNGDNHLKNWSFLFPGPDEIRLSPAYDIVPTVLYIPDDQMALRFVNASTFNAITLRRFRRVAKFLGLDEDWIENKVVQQVETAIEAWPELVRSLLDEQRASRLLERLASLTLVREVTGGN</sequence>
<dbReference type="PANTHER" id="PTHR37419">
    <property type="entry name" value="SERINE/THREONINE-PROTEIN KINASE TOXIN HIPA"/>
    <property type="match status" value="1"/>
</dbReference>
<dbReference type="EMBL" id="JANFAV010000032">
    <property type="protein sequence ID" value="MCW6537755.1"/>
    <property type="molecule type" value="Genomic_DNA"/>
</dbReference>
<evidence type="ECO:0000259" key="4">
    <source>
        <dbReference type="Pfam" id="PF07804"/>
    </source>
</evidence>
<evidence type="ECO:0000256" key="1">
    <source>
        <dbReference type="ARBA" id="ARBA00010164"/>
    </source>
</evidence>
<dbReference type="PANTHER" id="PTHR37419:SF1">
    <property type="entry name" value="SERINE_THREONINE-PROTEIN KINASE TOXIN HIPA"/>
    <property type="match status" value="1"/>
</dbReference>
<evidence type="ECO:0000256" key="3">
    <source>
        <dbReference type="ARBA" id="ARBA00022777"/>
    </source>
</evidence>
<dbReference type="AlphaFoldDB" id="A0AA42CSH3"/>
<dbReference type="InterPro" id="IPR017508">
    <property type="entry name" value="HipA_N1"/>
</dbReference>
<keyword evidence="7" id="KW-1185">Reference proteome</keyword>
<gene>
    <name evidence="6" type="ORF">NEE01_23525</name>
</gene>
<reference evidence="6" key="1">
    <citation type="submission" date="2022-06" db="EMBL/GenBank/DDBJ databases">
        <title>Sphingomonas sp. nov. isolated from rhizosphere soil of tomato.</title>
        <authorList>
            <person name="Dong H."/>
            <person name="Gao R."/>
        </authorList>
    </citation>
    <scope>NUCLEOTIDE SEQUENCE</scope>
    <source>
        <strain evidence="6">MMSM24</strain>
    </source>
</reference>
<organism evidence="6 7">
    <name type="scientific">Sphingomonas lycopersici</name>
    <dbReference type="NCBI Taxonomy" id="2951807"/>
    <lineage>
        <taxon>Bacteria</taxon>
        <taxon>Pseudomonadati</taxon>
        <taxon>Pseudomonadota</taxon>
        <taxon>Alphaproteobacteria</taxon>
        <taxon>Sphingomonadales</taxon>
        <taxon>Sphingomonadaceae</taxon>
        <taxon>Sphingomonas</taxon>
    </lineage>
</organism>
<keyword evidence="3" id="KW-0418">Kinase</keyword>
<feature type="domain" description="HipA-like C-terminal" evidence="4">
    <location>
        <begin position="156"/>
        <end position="395"/>
    </location>
</feature>
<dbReference type="InterPro" id="IPR052028">
    <property type="entry name" value="HipA_Ser/Thr_kinase"/>
</dbReference>
<name>A0AA42CSH3_9SPHN</name>
<evidence type="ECO:0000313" key="6">
    <source>
        <dbReference type="EMBL" id="MCW6537755.1"/>
    </source>
</evidence>
<dbReference type="GO" id="GO:0005829">
    <property type="term" value="C:cytosol"/>
    <property type="evidence" value="ECO:0007669"/>
    <property type="project" value="TreeGrafter"/>
</dbReference>
<dbReference type="Gene3D" id="1.10.1070.20">
    <property type="match status" value="1"/>
</dbReference>
<comment type="caution">
    <text evidence="6">The sequence shown here is derived from an EMBL/GenBank/DDBJ whole genome shotgun (WGS) entry which is preliminary data.</text>
</comment>
<dbReference type="RefSeq" id="WP_265271973.1">
    <property type="nucleotide sequence ID" value="NZ_JANFAV010000032.1"/>
</dbReference>
<comment type="similarity">
    <text evidence="1">Belongs to the HipA Ser/Thr kinase family.</text>
</comment>